<reference evidence="2 3" key="1">
    <citation type="submission" date="2020-04" db="EMBL/GenBank/DDBJ databases">
        <title>Plant Genome Project.</title>
        <authorList>
            <person name="Zhang R.-G."/>
        </authorList>
    </citation>
    <scope>NUCLEOTIDE SEQUENCE [LARGE SCALE GENOMIC DNA]</scope>
    <source>
        <strain evidence="2">YNK0</strain>
        <tissue evidence="2">Leaf</tissue>
    </source>
</reference>
<protein>
    <submittedName>
        <fullName evidence="2">Uncharacterized protein</fullName>
    </submittedName>
</protein>
<name>A0A834Z4C7_TETSI</name>
<accession>A0A834Z4C7</accession>
<evidence type="ECO:0000313" key="2">
    <source>
        <dbReference type="EMBL" id="KAF8398501.1"/>
    </source>
</evidence>
<organism evidence="2 3">
    <name type="scientific">Tetracentron sinense</name>
    <name type="common">Spur-leaf</name>
    <dbReference type="NCBI Taxonomy" id="13715"/>
    <lineage>
        <taxon>Eukaryota</taxon>
        <taxon>Viridiplantae</taxon>
        <taxon>Streptophyta</taxon>
        <taxon>Embryophyta</taxon>
        <taxon>Tracheophyta</taxon>
        <taxon>Spermatophyta</taxon>
        <taxon>Magnoliopsida</taxon>
        <taxon>Trochodendrales</taxon>
        <taxon>Trochodendraceae</taxon>
        <taxon>Tetracentron</taxon>
    </lineage>
</organism>
<proteinExistence type="predicted"/>
<dbReference type="OrthoDB" id="784393at2759"/>
<dbReference type="EMBL" id="JABCRI010000011">
    <property type="protein sequence ID" value="KAF8398501.1"/>
    <property type="molecule type" value="Genomic_DNA"/>
</dbReference>
<comment type="caution">
    <text evidence="2">The sequence shown here is derived from an EMBL/GenBank/DDBJ whole genome shotgun (WGS) entry which is preliminary data.</text>
</comment>
<keyword evidence="3" id="KW-1185">Reference proteome</keyword>
<evidence type="ECO:0000256" key="1">
    <source>
        <dbReference type="SAM" id="MobiDB-lite"/>
    </source>
</evidence>
<dbReference type="AlphaFoldDB" id="A0A834Z4C7"/>
<evidence type="ECO:0000313" key="3">
    <source>
        <dbReference type="Proteomes" id="UP000655225"/>
    </source>
</evidence>
<sequence length="285" mass="31777">MSRSPLFQALISNRDTLGAGSSCVSICSYSQIFHPVRRSLIQFVLNLHQLPGDSVVVTIEIHNLDTANKVNEREDGVDNIYVLLSQKSPSVLSPSQQRKHTNPLYTDDDTGAPSVPGTVDPVACKPSYFLHLEQKALFEEGLTNIRLDDQILLRFSPKNSDSYYFSYLFGGTLIFFYEEGSRRCLEKDWHFPGLNNLGDFIGQRSVHPSWRNSPTITKSVTIKVFLKPAEGDNYIWPTARGRGGRGRGRVERGGHREGFLGLPGIKATPAPCIKDPDQFPLLGEL</sequence>
<dbReference type="Proteomes" id="UP000655225">
    <property type="component" value="Unassembled WGS sequence"/>
</dbReference>
<gene>
    <name evidence="2" type="ORF">HHK36_017430</name>
</gene>
<feature type="region of interest" description="Disordered" evidence="1">
    <location>
        <begin position="91"/>
        <end position="113"/>
    </location>
</feature>